<gene>
    <name evidence="9" type="primary">106092416</name>
</gene>
<feature type="region of interest" description="Disordered" evidence="7">
    <location>
        <begin position="242"/>
        <end position="276"/>
    </location>
</feature>
<feature type="domain" description="PPIase cyclophilin-type" evidence="8">
    <location>
        <begin position="11"/>
        <end position="166"/>
    </location>
</feature>
<evidence type="ECO:0000256" key="6">
    <source>
        <dbReference type="ARBA" id="ARBA00046368"/>
    </source>
</evidence>
<dbReference type="FunFam" id="2.40.100.10:FF:000007">
    <property type="entry name" value="Peptidyl-prolyl cis-trans isomerase CWC27 homolog"/>
    <property type="match status" value="1"/>
</dbReference>
<evidence type="ECO:0000256" key="2">
    <source>
        <dbReference type="ARBA" id="ARBA00007365"/>
    </source>
</evidence>
<accession>A0A1I8NQL6</accession>
<dbReference type="EnsemblMetazoa" id="SCAU001173-RB">
    <property type="protein sequence ID" value="SCAU001173-PB"/>
    <property type="gene ID" value="SCAU001173"/>
</dbReference>
<keyword evidence="10" id="KW-1185">Reference proteome</keyword>
<dbReference type="SUPFAM" id="SSF50891">
    <property type="entry name" value="Cyclophilin-like"/>
    <property type="match status" value="1"/>
</dbReference>
<dbReference type="GO" id="GO:0071013">
    <property type="term" value="C:catalytic step 2 spliceosome"/>
    <property type="evidence" value="ECO:0007669"/>
    <property type="project" value="TreeGrafter"/>
</dbReference>
<dbReference type="VEuPathDB" id="VectorBase:SCAU001173"/>
<dbReference type="AlphaFoldDB" id="A0A1I8NQL6"/>
<feature type="compositionally biased region" description="Basic and acidic residues" evidence="7">
    <location>
        <begin position="495"/>
        <end position="508"/>
    </location>
</feature>
<dbReference type="Pfam" id="PF00160">
    <property type="entry name" value="Pro_isomerase"/>
    <property type="match status" value="1"/>
</dbReference>
<dbReference type="PANTHER" id="PTHR45625">
    <property type="entry name" value="PEPTIDYL-PROLYL CIS-TRANS ISOMERASE-RELATED"/>
    <property type="match status" value="1"/>
</dbReference>
<evidence type="ECO:0000313" key="10">
    <source>
        <dbReference type="Proteomes" id="UP000095300"/>
    </source>
</evidence>
<feature type="compositionally biased region" description="Basic and acidic residues" evidence="7">
    <location>
        <begin position="346"/>
        <end position="372"/>
    </location>
</feature>
<reference evidence="9" key="2">
    <citation type="submission" date="2020-05" db="UniProtKB">
        <authorList>
            <consortium name="EnsemblMetazoa"/>
        </authorList>
    </citation>
    <scope>IDENTIFICATION</scope>
    <source>
        <strain evidence="9">USDA</strain>
    </source>
</reference>
<organism evidence="9 10">
    <name type="scientific">Stomoxys calcitrans</name>
    <name type="common">Stable fly</name>
    <name type="synonym">Conops calcitrans</name>
    <dbReference type="NCBI Taxonomy" id="35570"/>
    <lineage>
        <taxon>Eukaryota</taxon>
        <taxon>Metazoa</taxon>
        <taxon>Ecdysozoa</taxon>
        <taxon>Arthropoda</taxon>
        <taxon>Hexapoda</taxon>
        <taxon>Insecta</taxon>
        <taxon>Pterygota</taxon>
        <taxon>Neoptera</taxon>
        <taxon>Endopterygota</taxon>
        <taxon>Diptera</taxon>
        <taxon>Brachycera</taxon>
        <taxon>Muscomorpha</taxon>
        <taxon>Muscoidea</taxon>
        <taxon>Muscidae</taxon>
        <taxon>Stomoxys</taxon>
    </lineage>
</organism>
<dbReference type="CDD" id="cd01925">
    <property type="entry name" value="cyclophilin_CeCYP16-like"/>
    <property type="match status" value="1"/>
</dbReference>
<reference evidence="10" key="1">
    <citation type="submission" date="2015-05" db="EMBL/GenBank/DDBJ databases">
        <authorList>
            <person name="Wilson R.K."/>
            <person name="Warren W.C."/>
            <person name="Olafson P."/>
        </authorList>
    </citation>
    <scope>NUCLEOTIDE SEQUENCE [LARGE SCALE GENOMIC DNA]</scope>
    <source>
        <strain evidence="10">USDA</strain>
    </source>
</reference>
<dbReference type="InterPro" id="IPR029000">
    <property type="entry name" value="Cyclophilin-like_dom_sf"/>
</dbReference>
<dbReference type="EnsemblMetazoa" id="SCAU001173-RC">
    <property type="protein sequence ID" value="SCAU001173-PC"/>
    <property type="gene ID" value="SCAU001173"/>
</dbReference>
<feature type="region of interest" description="Disordered" evidence="7">
    <location>
        <begin position="475"/>
        <end position="508"/>
    </location>
</feature>
<comment type="similarity">
    <text evidence="2">Belongs to the cyclophilin-type PPIase family.</text>
</comment>
<dbReference type="PANTHER" id="PTHR45625:SF6">
    <property type="entry name" value="SPLICEOSOME-ASSOCIATED PROTEIN CWC27 HOMOLOG"/>
    <property type="match status" value="1"/>
</dbReference>
<evidence type="ECO:0000256" key="3">
    <source>
        <dbReference type="ARBA" id="ARBA00023242"/>
    </source>
</evidence>
<dbReference type="InterPro" id="IPR020892">
    <property type="entry name" value="Cyclophilin-type_PPIase_CS"/>
</dbReference>
<feature type="region of interest" description="Disordered" evidence="7">
    <location>
        <begin position="422"/>
        <end position="443"/>
    </location>
</feature>
<evidence type="ECO:0000313" key="9">
    <source>
        <dbReference type="EnsemblMetazoa" id="SCAU001173-PA"/>
    </source>
</evidence>
<comment type="subcellular location">
    <subcellularLocation>
        <location evidence="1">Nucleus</location>
    </subcellularLocation>
</comment>
<sequence length="508" mass="59255">MSNIYIQEPPTLGKVLLRTTVGDIDVELWSRECPKACRNFIQLCMEGYYNNTIFHRVVKDFIVQGGDPCGDGSGGESIYGEPFKDEFHSRLRYTRRGLVGMANSDKDDNGSQFFFTMAATPELQNKNTLFGKVTGDTVFNMLKLEEGEVDHNERPMYPHRILKTEILKNPFEDIVPRELKKEVKKDKKKKKEKGVKNFGLLSFGEEAEEDEVETTVFVQKNAGKAKSLHDVVDDPKLSKEPIKVKTEKASNSESEEDWIIPVKKEQEDKDEVSSRRQRIADKLKMKAVSKLDDQYIQNIHKKVKVEISDSDEDIDELLTHEDGKKLENEKKKEQIRQEIQSLKKQYQTDKKQKDEVLERKMEKDAKEKSKKLEHENNELIKNFIEEKEKYESLKTKVPKKGTSREDFTLSLLSKFRSKLDALKQQREDNEDEDQITNKTDDNLIEKEIQGDDWLRHTLRFQEDVPVLAKDASTKSDDWYDVYDPRNPLNKRKRKETSGRPDNRNKKRL</sequence>
<dbReference type="InterPro" id="IPR002130">
    <property type="entry name" value="Cyclophilin-type_PPIase_dom"/>
</dbReference>
<keyword evidence="3" id="KW-0539">Nucleus</keyword>
<evidence type="ECO:0000256" key="5">
    <source>
        <dbReference type="ARBA" id="ARBA00042090"/>
    </source>
</evidence>
<dbReference type="KEGG" id="scac:106092416"/>
<evidence type="ECO:0000256" key="4">
    <source>
        <dbReference type="ARBA" id="ARBA00040027"/>
    </source>
</evidence>
<feature type="region of interest" description="Disordered" evidence="7">
    <location>
        <begin position="342"/>
        <end position="372"/>
    </location>
</feature>
<dbReference type="EnsemblMetazoa" id="SCAU001173-RA">
    <property type="protein sequence ID" value="SCAU001173-PA"/>
    <property type="gene ID" value="SCAU001173"/>
</dbReference>
<dbReference type="PROSITE" id="PS50072">
    <property type="entry name" value="CSA_PPIASE_2"/>
    <property type="match status" value="1"/>
</dbReference>
<dbReference type="STRING" id="35570.A0A1I8NQL6"/>
<evidence type="ECO:0000256" key="1">
    <source>
        <dbReference type="ARBA" id="ARBA00004123"/>
    </source>
</evidence>
<dbReference type="GO" id="GO:0003755">
    <property type="term" value="F:peptidyl-prolyl cis-trans isomerase activity"/>
    <property type="evidence" value="ECO:0007669"/>
    <property type="project" value="InterPro"/>
</dbReference>
<comment type="subunit">
    <text evidence="6">Part of the activated spliceosome B/catalytic step 1 spliceosome, one of the forms of the spliceosome which has a well-formed active site but still cannot catalyze the branching reaction and is composed at least of 52 proteins, the U2, U5 and U6 snRNAs and the pre-mRNA. Recruited during early steps of activated spliceosome B maturation, it is probably one of the first proteins released from this complex as he matures to the spliceosome C complex. Component of the minor spliceosome, which splices U12-type introns.</text>
</comment>
<dbReference type="Gene3D" id="2.40.100.10">
    <property type="entry name" value="Cyclophilin-like"/>
    <property type="match status" value="1"/>
</dbReference>
<dbReference type="Proteomes" id="UP000095300">
    <property type="component" value="Unassembled WGS sequence"/>
</dbReference>
<dbReference type="OrthoDB" id="442970at2759"/>
<dbReference type="InterPro" id="IPR044666">
    <property type="entry name" value="Cyclophilin_A-like"/>
</dbReference>
<feature type="compositionally biased region" description="Basic and acidic residues" evidence="7">
    <location>
        <begin position="262"/>
        <end position="276"/>
    </location>
</feature>
<protein>
    <recommendedName>
        <fullName evidence="4">Spliceosome-associated protein CWC27 homolog</fullName>
    </recommendedName>
    <alternativeName>
        <fullName evidence="5">Probable inactive peptidyl-prolyl cis-trans isomerase CWC27 homolog</fullName>
    </alternativeName>
</protein>
<dbReference type="GO" id="GO:0006457">
    <property type="term" value="P:protein folding"/>
    <property type="evidence" value="ECO:0007669"/>
    <property type="project" value="InterPro"/>
</dbReference>
<dbReference type="PRINTS" id="PR00153">
    <property type="entry name" value="CSAPPISMRASE"/>
</dbReference>
<evidence type="ECO:0000256" key="7">
    <source>
        <dbReference type="SAM" id="MobiDB-lite"/>
    </source>
</evidence>
<dbReference type="PROSITE" id="PS00170">
    <property type="entry name" value="CSA_PPIASE_1"/>
    <property type="match status" value="1"/>
</dbReference>
<name>A0A1I8NQL6_STOCA</name>
<proteinExistence type="inferred from homology"/>
<evidence type="ECO:0000259" key="8">
    <source>
        <dbReference type="PROSITE" id="PS50072"/>
    </source>
</evidence>